<dbReference type="RefSeq" id="WP_101436655.1">
    <property type="nucleotide sequence ID" value="NZ_JACJHR010000002.1"/>
</dbReference>
<gene>
    <name evidence="2" type="ORF">ATK30_3756</name>
    <name evidence="1" type="ORF">H5411_02485</name>
</gene>
<accession>A0A8E1VTI8</accession>
<comment type="caution">
    <text evidence="2">The sequence shown here is derived from an EMBL/GenBank/DDBJ whole genome shotgun (WGS) entry which is preliminary data.</text>
</comment>
<proteinExistence type="predicted"/>
<sequence>MTDVSAPPEPPGFSLFLPDGFLALPAGNIDEEQFRSLAASVSAEFGAGPDAEIDQGIAETTAMLVSTAAMAEAGGSSYTAAGFFRSPDDLKRPIMAVVNCFCLESDHSSTAVAISGLEEVQRSTSTGPVEVVELPAGPAVIAQSASVGSISIGEGSVQVTEHAITAWIPGTKVILALAVTSNNTEDWTHVVDLARGIFETFEWVDTTG</sequence>
<evidence type="ECO:0000313" key="1">
    <source>
        <dbReference type="EMBL" id="MBB2498007.1"/>
    </source>
</evidence>
<dbReference type="Proteomes" id="UP000233750">
    <property type="component" value="Unassembled WGS sequence"/>
</dbReference>
<dbReference type="OrthoDB" id="3630047at2"/>
<evidence type="ECO:0000313" key="3">
    <source>
        <dbReference type="Proteomes" id="UP000233750"/>
    </source>
</evidence>
<accession>A0A2N3WGB1</accession>
<protein>
    <submittedName>
        <fullName evidence="2">Uncharacterized protein</fullName>
    </submittedName>
</protein>
<keyword evidence="3" id="KW-1185">Reference proteome</keyword>
<dbReference type="Proteomes" id="UP000550260">
    <property type="component" value="Unassembled WGS sequence"/>
</dbReference>
<name>A0A2N3WGB1_9PSEU</name>
<dbReference type="EMBL" id="JACJHR010000002">
    <property type="protein sequence ID" value="MBB2498007.1"/>
    <property type="molecule type" value="Genomic_DNA"/>
</dbReference>
<dbReference type="EMBL" id="PJMY01000003">
    <property type="protein sequence ID" value="PKV92924.1"/>
    <property type="molecule type" value="Genomic_DNA"/>
</dbReference>
<evidence type="ECO:0000313" key="4">
    <source>
        <dbReference type="Proteomes" id="UP000550260"/>
    </source>
</evidence>
<dbReference type="AlphaFoldDB" id="A0A2N3WGB1"/>
<reference evidence="1 4" key="2">
    <citation type="submission" date="2020-08" db="EMBL/GenBank/DDBJ databases">
        <title>Amycolatopsis echigonensis JCM 21831.</title>
        <authorList>
            <person name="Tedsree N."/>
            <person name="Kuncharoen N."/>
            <person name="Likhitwitayawuid K."/>
            <person name="Tanasupawat S."/>
        </authorList>
    </citation>
    <scope>NUCLEOTIDE SEQUENCE [LARGE SCALE GENOMIC DNA]</scope>
    <source>
        <strain evidence="1 4">JCM 21831</strain>
    </source>
</reference>
<evidence type="ECO:0000313" key="2">
    <source>
        <dbReference type="EMBL" id="PKV92924.1"/>
    </source>
</evidence>
<organism evidence="2 3">
    <name type="scientific">Amycolatopsis echigonensis</name>
    <dbReference type="NCBI Taxonomy" id="2576905"/>
    <lineage>
        <taxon>Bacteria</taxon>
        <taxon>Bacillati</taxon>
        <taxon>Actinomycetota</taxon>
        <taxon>Actinomycetes</taxon>
        <taxon>Pseudonocardiales</taxon>
        <taxon>Pseudonocardiaceae</taxon>
        <taxon>Amycolatopsis</taxon>
    </lineage>
</organism>
<reference evidence="2 3" key="1">
    <citation type="submission" date="2017-12" db="EMBL/GenBank/DDBJ databases">
        <title>Sequencing the genomes of 1000 Actinobacteria strains.</title>
        <authorList>
            <person name="Klenk H.-P."/>
        </authorList>
    </citation>
    <scope>NUCLEOTIDE SEQUENCE [LARGE SCALE GENOMIC DNA]</scope>
    <source>
        <strain evidence="2 3">DSM 45165</strain>
    </source>
</reference>